<organism evidence="9 10">
    <name type="scientific">Ktedonospora formicarum</name>
    <dbReference type="NCBI Taxonomy" id="2778364"/>
    <lineage>
        <taxon>Bacteria</taxon>
        <taxon>Bacillati</taxon>
        <taxon>Chloroflexota</taxon>
        <taxon>Ktedonobacteria</taxon>
        <taxon>Ktedonobacterales</taxon>
        <taxon>Ktedonobacteraceae</taxon>
        <taxon>Ktedonospora</taxon>
    </lineage>
</organism>
<dbReference type="Proteomes" id="UP000612362">
    <property type="component" value="Unassembled WGS sequence"/>
</dbReference>
<evidence type="ECO:0000256" key="3">
    <source>
        <dbReference type="ARBA" id="ARBA00022475"/>
    </source>
</evidence>
<evidence type="ECO:0000256" key="7">
    <source>
        <dbReference type="RuleBase" id="RU363032"/>
    </source>
</evidence>
<name>A0A8J3HYY0_9CHLR</name>
<dbReference type="PROSITE" id="PS50928">
    <property type="entry name" value="ABC_TM1"/>
    <property type="match status" value="1"/>
</dbReference>
<evidence type="ECO:0000313" key="10">
    <source>
        <dbReference type="Proteomes" id="UP000612362"/>
    </source>
</evidence>
<evidence type="ECO:0000313" key="9">
    <source>
        <dbReference type="EMBL" id="GHO46787.1"/>
    </source>
</evidence>
<feature type="transmembrane region" description="Helical" evidence="7">
    <location>
        <begin position="156"/>
        <end position="174"/>
    </location>
</feature>
<feature type="domain" description="ABC transmembrane type-1" evidence="8">
    <location>
        <begin position="85"/>
        <end position="274"/>
    </location>
</feature>
<evidence type="ECO:0000259" key="8">
    <source>
        <dbReference type="PROSITE" id="PS50928"/>
    </source>
</evidence>
<evidence type="ECO:0000256" key="6">
    <source>
        <dbReference type="ARBA" id="ARBA00023136"/>
    </source>
</evidence>
<proteinExistence type="inferred from homology"/>
<keyword evidence="10" id="KW-1185">Reference proteome</keyword>
<dbReference type="GO" id="GO:0055085">
    <property type="term" value="P:transmembrane transport"/>
    <property type="evidence" value="ECO:0007669"/>
    <property type="project" value="InterPro"/>
</dbReference>
<dbReference type="GO" id="GO:0005886">
    <property type="term" value="C:plasma membrane"/>
    <property type="evidence" value="ECO:0007669"/>
    <property type="project" value="UniProtKB-SubCell"/>
</dbReference>
<protein>
    <submittedName>
        <fullName evidence="9">Sugar ABC transporter permease</fullName>
    </submittedName>
</protein>
<accession>A0A8J3HYY0</accession>
<dbReference type="InterPro" id="IPR000515">
    <property type="entry name" value="MetI-like"/>
</dbReference>
<feature type="transmembrane region" description="Helical" evidence="7">
    <location>
        <begin position="28"/>
        <end position="46"/>
    </location>
</feature>
<comment type="caution">
    <text evidence="9">The sequence shown here is derived from an EMBL/GenBank/DDBJ whole genome shotgun (WGS) entry which is preliminary data.</text>
</comment>
<feature type="transmembrane region" description="Helical" evidence="7">
    <location>
        <begin position="255"/>
        <end position="274"/>
    </location>
</feature>
<keyword evidence="4 7" id="KW-0812">Transmembrane</keyword>
<feature type="transmembrane region" description="Helical" evidence="7">
    <location>
        <begin position="120"/>
        <end position="144"/>
    </location>
</feature>
<sequence length="289" mass="31901">MSAIRDSKRPQKRASGWLGARIRLGARYLVIALAALMAVFPIYYMLVTSLLTTHDAYDVVPHVLPDWEWSNYARAWNMAPWLQYFGNSLLVAICTIVLATVTSLLAAYAFGVMKFPGRNILFLLLLGIIMVPSEATLIPSYLIVSSLRWIDSYQAQIIPFGVSISGIFLLRQFFLSLPPSLWEAAQLDGCSRFGYLWRVAAPLARPALAVIALQIFIGSWNAFLWPYLVTSSDTFRPVEVGLRSFVTNEGNDPTGLAAAVAFTTLPVLVVFLIAQKQFIEGISSGSTKG</sequence>
<gene>
    <name evidence="9" type="ORF">KSX_49500</name>
</gene>
<dbReference type="InterPro" id="IPR035906">
    <property type="entry name" value="MetI-like_sf"/>
</dbReference>
<dbReference type="PANTHER" id="PTHR43744:SF12">
    <property type="entry name" value="ABC TRANSPORTER PERMEASE PROTEIN MG189-RELATED"/>
    <property type="match status" value="1"/>
</dbReference>
<reference evidence="9" key="1">
    <citation type="submission" date="2020-10" db="EMBL/GenBank/DDBJ databases">
        <title>Taxonomic study of unclassified bacteria belonging to the class Ktedonobacteria.</title>
        <authorList>
            <person name="Yabe S."/>
            <person name="Wang C.M."/>
            <person name="Zheng Y."/>
            <person name="Sakai Y."/>
            <person name="Cavaletti L."/>
            <person name="Monciardini P."/>
            <person name="Donadio S."/>
        </authorList>
    </citation>
    <scope>NUCLEOTIDE SEQUENCE</scope>
    <source>
        <strain evidence="9">SOSP1-1</strain>
    </source>
</reference>
<dbReference type="AlphaFoldDB" id="A0A8J3HYY0"/>
<keyword evidence="3" id="KW-1003">Cell membrane</keyword>
<dbReference type="PANTHER" id="PTHR43744">
    <property type="entry name" value="ABC TRANSPORTER PERMEASE PROTEIN MG189-RELATED-RELATED"/>
    <property type="match status" value="1"/>
</dbReference>
<evidence type="ECO:0000256" key="2">
    <source>
        <dbReference type="ARBA" id="ARBA00022448"/>
    </source>
</evidence>
<comment type="subcellular location">
    <subcellularLocation>
        <location evidence="1 7">Cell membrane</location>
        <topology evidence="1 7">Multi-pass membrane protein</topology>
    </subcellularLocation>
</comment>
<dbReference type="EMBL" id="BNJF01000002">
    <property type="protein sequence ID" value="GHO46787.1"/>
    <property type="molecule type" value="Genomic_DNA"/>
</dbReference>
<dbReference type="CDD" id="cd06261">
    <property type="entry name" value="TM_PBP2"/>
    <property type="match status" value="1"/>
</dbReference>
<dbReference type="SUPFAM" id="SSF161098">
    <property type="entry name" value="MetI-like"/>
    <property type="match status" value="1"/>
</dbReference>
<dbReference type="Pfam" id="PF00528">
    <property type="entry name" value="BPD_transp_1"/>
    <property type="match status" value="1"/>
</dbReference>
<evidence type="ECO:0000256" key="5">
    <source>
        <dbReference type="ARBA" id="ARBA00022989"/>
    </source>
</evidence>
<evidence type="ECO:0000256" key="1">
    <source>
        <dbReference type="ARBA" id="ARBA00004651"/>
    </source>
</evidence>
<keyword evidence="6 7" id="KW-0472">Membrane</keyword>
<dbReference type="RefSeq" id="WP_220196142.1">
    <property type="nucleotide sequence ID" value="NZ_BNJF01000002.1"/>
</dbReference>
<comment type="similarity">
    <text evidence="7">Belongs to the binding-protein-dependent transport system permease family.</text>
</comment>
<keyword evidence="2 7" id="KW-0813">Transport</keyword>
<keyword evidence="5 7" id="KW-1133">Transmembrane helix</keyword>
<evidence type="ECO:0000256" key="4">
    <source>
        <dbReference type="ARBA" id="ARBA00022692"/>
    </source>
</evidence>
<dbReference type="Gene3D" id="1.10.3720.10">
    <property type="entry name" value="MetI-like"/>
    <property type="match status" value="1"/>
</dbReference>
<feature type="transmembrane region" description="Helical" evidence="7">
    <location>
        <begin position="84"/>
        <end position="108"/>
    </location>
</feature>